<comment type="caution">
    <text evidence="1">The sequence shown here is derived from an EMBL/GenBank/DDBJ whole genome shotgun (WGS) entry which is preliminary data.</text>
</comment>
<dbReference type="RefSeq" id="WP_104506274.1">
    <property type="nucleotide sequence ID" value="NZ_JACIGC010000023.1"/>
</dbReference>
<reference evidence="1 2" key="1">
    <citation type="journal article" date="2018" name="Arch. Microbiol.">
        <title>New insights into the metabolic potential of the phototrophic purple bacterium Rhodopila globiformis DSM 161(T) from its draft genome sequence and evidence for a vanadium-dependent nitrogenase.</title>
        <authorList>
            <person name="Imhoff J.F."/>
            <person name="Rahn T."/>
            <person name="Kunzel S."/>
            <person name="Neulinger S.C."/>
        </authorList>
    </citation>
    <scope>NUCLEOTIDE SEQUENCE [LARGE SCALE GENOMIC DNA]</scope>
    <source>
        <strain evidence="1 2">DSM 16996</strain>
    </source>
</reference>
<accession>A0A2S6NF98</accession>
<organism evidence="1 2">
    <name type="scientific">Rhodoblastus sphagnicola</name>
    <dbReference type="NCBI Taxonomy" id="333368"/>
    <lineage>
        <taxon>Bacteria</taxon>
        <taxon>Pseudomonadati</taxon>
        <taxon>Pseudomonadota</taxon>
        <taxon>Alphaproteobacteria</taxon>
        <taxon>Hyphomicrobiales</taxon>
        <taxon>Rhodoblastaceae</taxon>
        <taxon>Rhodoblastus</taxon>
    </lineage>
</organism>
<name>A0A2S6NF98_9HYPH</name>
<evidence type="ECO:0000313" key="2">
    <source>
        <dbReference type="Proteomes" id="UP000239089"/>
    </source>
</evidence>
<protein>
    <recommendedName>
        <fullName evidence="3">Type IV secretion protein IcmL</fullName>
    </recommendedName>
</protein>
<dbReference type="CDD" id="cd16385">
    <property type="entry name" value="IcmL"/>
    <property type="match status" value="1"/>
</dbReference>
<keyword evidence="2" id="KW-1185">Reference proteome</keyword>
<evidence type="ECO:0008006" key="3">
    <source>
        <dbReference type="Google" id="ProtNLM"/>
    </source>
</evidence>
<proteinExistence type="predicted"/>
<gene>
    <name evidence="1" type="ORF">CCR94_02305</name>
</gene>
<dbReference type="InterPro" id="IPR021055">
    <property type="entry name" value="T4BSS_IcmL/DotI"/>
</dbReference>
<dbReference type="AlphaFoldDB" id="A0A2S6NF98"/>
<sequence length="209" mass="23185">MDNQNAAIMRKLSDPDFQAALVNKSIALVMGLCAFLIAFVVHDIYIWANPPTPKYFIIDGKNPPKEVKPVDSPIMDDTQLLNWTVTAILAPYNVNYHDYAEQLNRAGRKFSASGWKSFAESYISSGNFEAMKKGMLLCYAQQQRAAIIVDTSFVDGALTYKVQVPVAQTCQNSQEANSQKMMLTASVKRTNAEDHTEGLVIDQLVAKAQ</sequence>
<dbReference type="Pfam" id="PF11393">
    <property type="entry name" value="T4BSS_DotI_IcmL"/>
    <property type="match status" value="1"/>
</dbReference>
<dbReference type="Proteomes" id="UP000239089">
    <property type="component" value="Unassembled WGS sequence"/>
</dbReference>
<dbReference type="OrthoDB" id="8439889at2"/>
<dbReference type="EMBL" id="NHSJ01000025">
    <property type="protein sequence ID" value="PPQ33254.1"/>
    <property type="molecule type" value="Genomic_DNA"/>
</dbReference>
<evidence type="ECO:0000313" key="1">
    <source>
        <dbReference type="EMBL" id="PPQ33254.1"/>
    </source>
</evidence>